<dbReference type="FunFam" id="3.90.1150.10:FF:000166">
    <property type="entry name" value="Kynurenine/alpha-aminoadipate aminotransferase, mitochondrial"/>
    <property type="match status" value="1"/>
</dbReference>
<dbReference type="GO" id="GO:0008483">
    <property type="term" value="F:transaminase activity"/>
    <property type="evidence" value="ECO:0007669"/>
    <property type="project" value="UniProtKB-KW"/>
</dbReference>
<dbReference type="SUPFAM" id="SSF53383">
    <property type="entry name" value="PLP-dependent transferases"/>
    <property type="match status" value="1"/>
</dbReference>
<comment type="similarity">
    <text evidence="2">Belongs to the class-I pyridoxal-phosphate-dependent aminotransferase family.</text>
</comment>
<comment type="cofactor">
    <cofactor evidence="1">
        <name>pyridoxal 5'-phosphate</name>
        <dbReference type="ChEBI" id="CHEBI:597326"/>
    </cofactor>
</comment>
<organism evidence="7 8">
    <name type="scientific">Absidia repens</name>
    <dbReference type="NCBI Taxonomy" id="90262"/>
    <lineage>
        <taxon>Eukaryota</taxon>
        <taxon>Fungi</taxon>
        <taxon>Fungi incertae sedis</taxon>
        <taxon>Mucoromycota</taxon>
        <taxon>Mucoromycotina</taxon>
        <taxon>Mucoromycetes</taxon>
        <taxon>Mucorales</taxon>
        <taxon>Cunninghamellaceae</taxon>
        <taxon>Absidia</taxon>
    </lineage>
</organism>
<dbReference type="CDD" id="cd00609">
    <property type="entry name" value="AAT_like"/>
    <property type="match status" value="1"/>
</dbReference>
<name>A0A1X2IM76_9FUNG</name>
<evidence type="ECO:0000313" key="8">
    <source>
        <dbReference type="Proteomes" id="UP000193560"/>
    </source>
</evidence>
<evidence type="ECO:0000259" key="6">
    <source>
        <dbReference type="Pfam" id="PF00155"/>
    </source>
</evidence>
<dbReference type="PANTHER" id="PTHR42790">
    <property type="entry name" value="AMINOTRANSFERASE"/>
    <property type="match status" value="1"/>
</dbReference>
<feature type="domain" description="Aminotransferase class I/classII large" evidence="6">
    <location>
        <begin position="94"/>
        <end position="404"/>
    </location>
</feature>
<sequence length="423" mass="46954">MNYTKFLSEESKNRQPSPIRALAPFLARKEMISLGAGAPNPETFPYESMQLTLKTGETINVDAAHFEKCLSYDLTSGFTPLNLWLKGLQKTEHKPKVDYGLTVGVGSQDLITKALQMFINPGTHILVENPSYTGVLSFLRSQPCHLVGVATDALGMVPESLETILRDWPINNSSSSRPSVLYIIPSASNPTGVSAPFERKKAIYAICQKYDILILEDDPYYYLQFNEDRIPSYLSLDTDSRVLRFDSLSKILSSGLRIGFATGPQALIDQINLHTMSTNLQPSGVSQLMAHELLEKWGYDGFFAHVKKVASFYEAKAKLFLELLDEHMKGYGEWTSCDGGMFVWLKMLGGIKDSKQVILEKATAKNVLAVPGACFLPNDEITPYVRLSFSNVTKEQMSTALQRLASVIQEEADANGVVIENTK</sequence>
<dbReference type="GO" id="GO:0030170">
    <property type="term" value="F:pyridoxal phosphate binding"/>
    <property type="evidence" value="ECO:0007669"/>
    <property type="project" value="InterPro"/>
</dbReference>
<keyword evidence="3" id="KW-0032">Aminotransferase</keyword>
<evidence type="ECO:0000313" key="7">
    <source>
        <dbReference type="EMBL" id="ORZ18876.1"/>
    </source>
</evidence>
<gene>
    <name evidence="7" type="ORF">BCR42DRAFT_450009</name>
</gene>
<keyword evidence="4 7" id="KW-0808">Transferase</keyword>
<keyword evidence="5" id="KW-0663">Pyridoxal phosphate</keyword>
<dbReference type="PANTHER" id="PTHR42790:SF19">
    <property type="entry name" value="KYNURENINE_ALPHA-AMINOADIPATE AMINOTRANSFERASE, MITOCHONDRIAL"/>
    <property type="match status" value="1"/>
</dbReference>
<dbReference type="OrthoDB" id="691673at2759"/>
<reference evidence="7 8" key="1">
    <citation type="submission" date="2016-07" db="EMBL/GenBank/DDBJ databases">
        <title>Pervasive Adenine N6-methylation of Active Genes in Fungi.</title>
        <authorList>
            <consortium name="DOE Joint Genome Institute"/>
            <person name="Mondo S.J."/>
            <person name="Dannebaum R.O."/>
            <person name="Kuo R.C."/>
            <person name="Labutti K."/>
            <person name="Haridas S."/>
            <person name="Kuo A."/>
            <person name="Salamov A."/>
            <person name="Ahrendt S.R."/>
            <person name="Lipzen A."/>
            <person name="Sullivan W."/>
            <person name="Andreopoulos W.B."/>
            <person name="Clum A."/>
            <person name="Lindquist E."/>
            <person name="Daum C."/>
            <person name="Ramamoorthy G.K."/>
            <person name="Gryganskyi A."/>
            <person name="Culley D."/>
            <person name="Magnuson J.K."/>
            <person name="James T.Y."/>
            <person name="O'Malley M.A."/>
            <person name="Stajich J.E."/>
            <person name="Spatafora J.W."/>
            <person name="Visel A."/>
            <person name="Grigoriev I.V."/>
        </authorList>
    </citation>
    <scope>NUCLEOTIDE SEQUENCE [LARGE SCALE GENOMIC DNA]</scope>
    <source>
        <strain evidence="7 8">NRRL 1336</strain>
    </source>
</reference>
<evidence type="ECO:0000256" key="4">
    <source>
        <dbReference type="ARBA" id="ARBA00022679"/>
    </source>
</evidence>
<evidence type="ECO:0000256" key="3">
    <source>
        <dbReference type="ARBA" id="ARBA00022576"/>
    </source>
</evidence>
<dbReference type="GO" id="GO:1901605">
    <property type="term" value="P:alpha-amino acid metabolic process"/>
    <property type="evidence" value="ECO:0007669"/>
    <property type="project" value="TreeGrafter"/>
</dbReference>
<dbReference type="Pfam" id="PF00155">
    <property type="entry name" value="Aminotran_1_2"/>
    <property type="match status" value="1"/>
</dbReference>
<dbReference type="STRING" id="90262.A0A1X2IM76"/>
<comment type="caution">
    <text evidence="7">The sequence shown here is derived from an EMBL/GenBank/DDBJ whole genome shotgun (WGS) entry which is preliminary data.</text>
</comment>
<dbReference type="EMBL" id="MCGE01000008">
    <property type="protein sequence ID" value="ORZ18876.1"/>
    <property type="molecule type" value="Genomic_DNA"/>
</dbReference>
<dbReference type="AlphaFoldDB" id="A0A1X2IM76"/>
<dbReference type="InterPro" id="IPR004839">
    <property type="entry name" value="Aminotransferase_I/II_large"/>
</dbReference>
<dbReference type="InterPro" id="IPR015424">
    <property type="entry name" value="PyrdxlP-dep_Trfase"/>
</dbReference>
<protein>
    <submittedName>
        <fullName evidence="7">Pyridoxal phosphate-dependent transferase</fullName>
    </submittedName>
</protein>
<accession>A0A1X2IM76</accession>
<dbReference type="Gene3D" id="3.40.640.10">
    <property type="entry name" value="Type I PLP-dependent aspartate aminotransferase-like (Major domain)"/>
    <property type="match status" value="1"/>
</dbReference>
<evidence type="ECO:0000256" key="1">
    <source>
        <dbReference type="ARBA" id="ARBA00001933"/>
    </source>
</evidence>
<proteinExistence type="inferred from homology"/>
<dbReference type="InterPro" id="IPR050859">
    <property type="entry name" value="Class-I_PLP-dep_aminotransf"/>
</dbReference>
<keyword evidence="8" id="KW-1185">Reference proteome</keyword>
<evidence type="ECO:0000256" key="2">
    <source>
        <dbReference type="ARBA" id="ARBA00007441"/>
    </source>
</evidence>
<evidence type="ECO:0000256" key="5">
    <source>
        <dbReference type="ARBA" id="ARBA00022898"/>
    </source>
</evidence>
<dbReference type="Proteomes" id="UP000193560">
    <property type="component" value="Unassembled WGS sequence"/>
</dbReference>
<dbReference type="InterPro" id="IPR015421">
    <property type="entry name" value="PyrdxlP-dep_Trfase_major"/>
</dbReference>